<comment type="caution">
    <text evidence="1">The sequence shown here is derived from an EMBL/GenBank/DDBJ whole genome shotgun (WGS) entry which is preliminary data.</text>
</comment>
<accession>A0ABV7WRF1</accession>
<protein>
    <recommendedName>
        <fullName evidence="3">Haloacid dehalogenase-like hydrolase</fullName>
    </recommendedName>
</protein>
<evidence type="ECO:0000313" key="1">
    <source>
        <dbReference type="EMBL" id="MFC3700525.1"/>
    </source>
</evidence>
<sequence>MSVIFWDFDGTLASRQGMWSGALVNLVQRYFPESEIKIDDIRPHLKN</sequence>
<reference evidence="2" key="1">
    <citation type="journal article" date="2019" name="Int. J. Syst. Evol. Microbiol.">
        <title>The Global Catalogue of Microorganisms (GCM) 10K type strain sequencing project: providing services to taxonomists for standard genome sequencing and annotation.</title>
        <authorList>
            <consortium name="The Broad Institute Genomics Platform"/>
            <consortium name="The Broad Institute Genome Sequencing Center for Infectious Disease"/>
            <person name="Wu L."/>
            <person name="Ma J."/>
        </authorList>
    </citation>
    <scope>NUCLEOTIDE SEQUENCE [LARGE SCALE GENOMIC DNA]</scope>
    <source>
        <strain evidence="2">CECT 8288</strain>
    </source>
</reference>
<dbReference type="SUPFAM" id="SSF56784">
    <property type="entry name" value="HAD-like"/>
    <property type="match status" value="1"/>
</dbReference>
<dbReference type="InterPro" id="IPR036412">
    <property type="entry name" value="HAD-like_sf"/>
</dbReference>
<dbReference type="EMBL" id="JBHRYN010000005">
    <property type="protein sequence ID" value="MFC3700525.1"/>
    <property type="molecule type" value="Genomic_DNA"/>
</dbReference>
<organism evidence="1 2">
    <name type="scientific">Reinekea marina</name>
    <dbReference type="NCBI Taxonomy" id="1310421"/>
    <lineage>
        <taxon>Bacteria</taxon>
        <taxon>Pseudomonadati</taxon>
        <taxon>Pseudomonadota</taxon>
        <taxon>Gammaproteobacteria</taxon>
        <taxon>Oceanospirillales</taxon>
        <taxon>Saccharospirillaceae</taxon>
        <taxon>Reinekea</taxon>
    </lineage>
</organism>
<keyword evidence="2" id="KW-1185">Reference proteome</keyword>
<proteinExistence type="predicted"/>
<dbReference type="Proteomes" id="UP001595710">
    <property type="component" value="Unassembled WGS sequence"/>
</dbReference>
<gene>
    <name evidence="1" type="ORF">ACFOND_02650</name>
</gene>
<name>A0ABV7WRF1_9GAMM</name>
<evidence type="ECO:0000313" key="2">
    <source>
        <dbReference type="Proteomes" id="UP001595710"/>
    </source>
</evidence>
<evidence type="ECO:0008006" key="3">
    <source>
        <dbReference type="Google" id="ProtNLM"/>
    </source>
</evidence>
<dbReference type="RefSeq" id="WP_290281845.1">
    <property type="nucleotide sequence ID" value="NZ_JAUFQI010000001.1"/>
</dbReference>